<protein>
    <recommendedName>
        <fullName evidence="2">Negative regulator of flagellin synthesis</fullName>
    </recommendedName>
    <alternativeName>
        <fullName evidence="8">Anti-sigma-28 factor</fullName>
    </alternativeName>
</protein>
<feature type="domain" description="Anti-sigma-28 factor FlgM C-terminal" evidence="10">
    <location>
        <begin position="48"/>
        <end position="96"/>
    </location>
</feature>
<keyword evidence="5" id="KW-0805">Transcription regulation</keyword>
<feature type="compositionally biased region" description="Low complexity" evidence="9">
    <location>
        <begin position="7"/>
        <end position="25"/>
    </location>
</feature>
<evidence type="ECO:0000256" key="7">
    <source>
        <dbReference type="ARBA" id="ARBA00024739"/>
    </source>
</evidence>
<keyword evidence="12" id="KW-1185">Reference proteome</keyword>
<dbReference type="InterPro" id="IPR031316">
    <property type="entry name" value="FlgM_C"/>
</dbReference>
<organism evidence="11 12">
    <name type="scientific">Acidovorax lacteus</name>
    <dbReference type="NCBI Taxonomy" id="1924988"/>
    <lineage>
        <taxon>Bacteria</taxon>
        <taxon>Pseudomonadati</taxon>
        <taxon>Pseudomonadota</taxon>
        <taxon>Betaproteobacteria</taxon>
        <taxon>Burkholderiales</taxon>
        <taxon>Comamonadaceae</taxon>
        <taxon>Acidovorax</taxon>
    </lineage>
</organism>
<evidence type="ECO:0000256" key="8">
    <source>
        <dbReference type="ARBA" id="ARBA00030117"/>
    </source>
</evidence>
<evidence type="ECO:0000256" key="4">
    <source>
        <dbReference type="ARBA" id="ARBA00022795"/>
    </source>
</evidence>
<evidence type="ECO:0000256" key="1">
    <source>
        <dbReference type="ARBA" id="ARBA00005322"/>
    </source>
</evidence>
<feature type="region of interest" description="Disordered" evidence="9">
    <location>
        <begin position="1"/>
        <end position="25"/>
    </location>
</feature>
<dbReference type="NCBIfam" id="TIGR03824">
    <property type="entry name" value="FlgM_jcvi"/>
    <property type="match status" value="1"/>
</dbReference>
<dbReference type="RefSeq" id="WP_345060174.1">
    <property type="nucleotide sequence ID" value="NZ_BAABEX010000001.1"/>
</dbReference>
<gene>
    <name evidence="11" type="ORF">GCM10023090_01220</name>
</gene>
<dbReference type="InterPro" id="IPR007412">
    <property type="entry name" value="FlgM"/>
</dbReference>
<keyword evidence="6" id="KW-0804">Transcription</keyword>
<reference evidence="12" key="1">
    <citation type="journal article" date="2019" name="Int. J. Syst. Evol. Microbiol.">
        <title>The Global Catalogue of Microorganisms (GCM) 10K type strain sequencing project: providing services to taxonomists for standard genome sequencing and annotation.</title>
        <authorList>
            <consortium name="The Broad Institute Genomics Platform"/>
            <consortium name="The Broad Institute Genome Sequencing Center for Infectious Disease"/>
            <person name="Wu L."/>
            <person name="Ma J."/>
        </authorList>
    </citation>
    <scope>NUCLEOTIDE SEQUENCE [LARGE SCALE GENOMIC DNA]</scope>
    <source>
        <strain evidence="12">JCM 31890</strain>
    </source>
</reference>
<dbReference type="Pfam" id="PF04316">
    <property type="entry name" value="FlgM"/>
    <property type="match status" value="1"/>
</dbReference>
<dbReference type="InterPro" id="IPR035890">
    <property type="entry name" value="Anti-sigma-28_factor_FlgM_sf"/>
</dbReference>
<evidence type="ECO:0000259" key="10">
    <source>
        <dbReference type="Pfam" id="PF04316"/>
    </source>
</evidence>
<dbReference type="SUPFAM" id="SSF101498">
    <property type="entry name" value="Anti-sigma factor FlgM"/>
    <property type="match status" value="1"/>
</dbReference>
<sequence>MKIGQTPDLPGALGPAAQAKQPAKPAAAAADEAAKAAPAKVAAAGVPVTMSSSLKALDTSSRASGDFDAGRVKAVKDAIDKGEFSVDAEAIADKLLANAQEIFSRSRG</sequence>
<evidence type="ECO:0000313" key="12">
    <source>
        <dbReference type="Proteomes" id="UP001501788"/>
    </source>
</evidence>
<evidence type="ECO:0000256" key="9">
    <source>
        <dbReference type="SAM" id="MobiDB-lite"/>
    </source>
</evidence>
<keyword evidence="3" id="KW-0678">Repressor</keyword>
<dbReference type="EMBL" id="BAABEX010000001">
    <property type="protein sequence ID" value="GAA4417513.1"/>
    <property type="molecule type" value="Genomic_DNA"/>
</dbReference>
<keyword evidence="4" id="KW-1005">Bacterial flagellum biogenesis</keyword>
<evidence type="ECO:0000256" key="3">
    <source>
        <dbReference type="ARBA" id="ARBA00022491"/>
    </source>
</evidence>
<comment type="function">
    <text evidence="7">Responsible for the coupling of flagellin expression to flagellar assembly by preventing expression of the flagellin genes when a component of the middle class of proteins is defective. It negatively regulates flagellar genes by inhibiting the activity of FliA by directly binding to FliA.</text>
</comment>
<name>A0ABP8KWB5_9BURK</name>
<comment type="caution">
    <text evidence="11">The sequence shown here is derived from an EMBL/GenBank/DDBJ whole genome shotgun (WGS) entry which is preliminary data.</text>
</comment>
<evidence type="ECO:0000256" key="5">
    <source>
        <dbReference type="ARBA" id="ARBA00023015"/>
    </source>
</evidence>
<dbReference type="Proteomes" id="UP001501788">
    <property type="component" value="Unassembled WGS sequence"/>
</dbReference>
<accession>A0ABP8KWB5</accession>
<evidence type="ECO:0000256" key="2">
    <source>
        <dbReference type="ARBA" id="ARBA00017823"/>
    </source>
</evidence>
<evidence type="ECO:0000256" key="6">
    <source>
        <dbReference type="ARBA" id="ARBA00023163"/>
    </source>
</evidence>
<comment type="similarity">
    <text evidence="1">Belongs to the FlgM family.</text>
</comment>
<evidence type="ECO:0000313" key="11">
    <source>
        <dbReference type="EMBL" id="GAA4417513.1"/>
    </source>
</evidence>
<proteinExistence type="inferred from homology"/>